<organism evidence="1 2">
    <name type="scientific">Platanthera guangdongensis</name>
    <dbReference type="NCBI Taxonomy" id="2320717"/>
    <lineage>
        <taxon>Eukaryota</taxon>
        <taxon>Viridiplantae</taxon>
        <taxon>Streptophyta</taxon>
        <taxon>Embryophyta</taxon>
        <taxon>Tracheophyta</taxon>
        <taxon>Spermatophyta</taxon>
        <taxon>Magnoliopsida</taxon>
        <taxon>Liliopsida</taxon>
        <taxon>Asparagales</taxon>
        <taxon>Orchidaceae</taxon>
        <taxon>Orchidoideae</taxon>
        <taxon>Orchideae</taxon>
        <taxon>Orchidinae</taxon>
        <taxon>Platanthera</taxon>
    </lineage>
</organism>
<proteinExistence type="predicted"/>
<gene>
    <name evidence="1" type="ORF">KSP40_PGU007270</name>
</gene>
<evidence type="ECO:0000313" key="1">
    <source>
        <dbReference type="EMBL" id="KAK8960240.1"/>
    </source>
</evidence>
<name>A0ABR2M8L2_9ASPA</name>
<accession>A0ABR2M8L2</accession>
<comment type="caution">
    <text evidence="1">The sequence shown here is derived from an EMBL/GenBank/DDBJ whole genome shotgun (WGS) entry which is preliminary data.</text>
</comment>
<sequence length="115" mass="13452">MVLLKIIVVSFLYSDTFLYSNLVRFLNFVKNHDSTFIAMFLKGSLVPRLLPWYAGPSVERLPPLTAGGMRTYDYILAMREESQSIHHFDDFDISSQDRDYDDSPEKPRFFSRFIS</sequence>
<dbReference type="Proteomes" id="UP001412067">
    <property type="component" value="Unassembled WGS sequence"/>
</dbReference>
<keyword evidence="2" id="KW-1185">Reference proteome</keyword>
<evidence type="ECO:0000313" key="2">
    <source>
        <dbReference type="Proteomes" id="UP001412067"/>
    </source>
</evidence>
<reference evidence="1 2" key="1">
    <citation type="journal article" date="2022" name="Nat. Plants">
        <title>Genomes of leafy and leafless Platanthera orchids illuminate the evolution of mycoheterotrophy.</title>
        <authorList>
            <person name="Li M.H."/>
            <person name="Liu K.W."/>
            <person name="Li Z."/>
            <person name="Lu H.C."/>
            <person name="Ye Q.L."/>
            <person name="Zhang D."/>
            <person name="Wang J.Y."/>
            <person name="Li Y.F."/>
            <person name="Zhong Z.M."/>
            <person name="Liu X."/>
            <person name="Yu X."/>
            <person name="Liu D.K."/>
            <person name="Tu X.D."/>
            <person name="Liu B."/>
            <person name="Hao Y."/>
            <person name="Liao X.Y."/>
            <person name="Jiang Y.T."/>
            <person name="Sun W.H."/>
            <person name="Chen J."/>
            <person name="Chen Y.Q."/>
            <person name="Ai Y."/>
            <person name="Zhai J.W."/>
            <person name="Wu S.S."/>
            <person name="Zhou Z."/>
            <person name="Hsiao Y.Y."/>
            <person name="Wu W.L."/>
            <person name="Chen Y.Y."/>
            <person name="Lin Y.F."/>
            <person name="Hsu J.L."/>
            <person name="Li C.Y."/>
            <person name="Wang Z.W."/>
            <person name="Zhao X."/>
            <person name="Zhong W.Y."/>
            <person name="Ma X.K."/>
            <person name="Ma L."/>
            <person name="Huang J."/>
            <person name="Chen G.Z."/>
            <person name="Huang M.Z."/>
            <person name="Huang L."/>
            <person name="Peng D.H."/>
            <person name="Luo Y.B."/>
            <person name="Zou S.Q."/>
            <person name="Chen S.P."/>
            <person name="Lan S."/>
            <person name="Tsai W.C."/>
            <person name="Van de Peer Y."/>
            <person name="Liu Z.J."/>
        </authorList>
    </citation>
    <scope>NUCLEOTIDE SEQUENCE [LARGE SCALE GENOMIC DNA]</scope>
    <source>
        <strain evidence="1">Lor288</strain>
    </source>
</reference>
<protein>
    <submittedName>
        <fullName evidence="1">S-acyltransferase</fullName>
    </submittedName>
</protein>
<dbReference type="EMBL" id="JBBWWR010000010">
    <property type="protein sequence ID" value="KAK8960240.1"/>
    <property type="molecule type" value="Genomic_DNA"/>
</dbReference>